<keyword evidence="1" id="KW-1133">Transmembrane helix</keyword>
<name>A0A3E2TKI0_9FIRM</name>
<protein>
    <recommendedName>
        <fullName evidence="4">YwaF family protein</fullName>
    </recommendedName>
</protein>
<dbReference type="RefSeq" id="WP_117528725.1">
    <property type="nucleotide sequence ID" value="NZ_JAQENQ010000007.1"/>
</dbReference>
<accession>A0A3E2TKI0</accession>
<proteinExistence type="predicted"/>
<evidence type="ECO:0000313" key="2">
    <source>
        <dbReference type="EMBL" id="RGB77658.1"/>
    </source>
</evidence>
<evidence type="ECO:0000313" key="3">
    <source>
        <dbReference type="Proteomes" id="UP000260773"/>
    </source>
</evidence>
<gene>
    <name evidence="2" type="ORF">DW070_11905</name>
</gene>
<comment type="caution">
    <text evidence="2">The sequence shown here is derived from an EMBL/GenBank/DDBJ whole genome shotgun (WGS) entry which is preliminary data.</text>
</comment>
<dbReference type="EMBL" id="QVEP01000032">
    <property type="protein sequence ID" value="RGB77658.1"/>
    <property type="molecule type" value="Genomic_DNA"/>
</dbReference>
<feature type="transmembrane region" description="Helical" evidence="1">
    <location>
        <begin position="93"/>
        <end position="114"/>
    </location>
</feature>
<dbReference type="Pfam" id="PF14808">
    <property type="entry name" value="TMEM164"/>
    <property type="match status" value="1"/>
</dbReference>
<sequence>MSFLEYLLRLTAWPMTPPVLYGPFHLLAAFAGSAAAIWAAWLFSPKDQPNKNIQNHQWKFDRIMLVSGIILLIGELYKQLMNFYVVNDHVYDWWIFPFQLCSLPMYLCPLLSMIHNAKRHRILCTFLLDFNMMGAVATFIDPSGIFHPYWTLTLHGILWHLMLIFVGFVIIFSHEADLTTRGFLQTLPLFSFFCLAAEVLNGILHRFSATNLFYISPWEMSTQLLFGDIDRIFGRPTGILLYILAMAAGAWLIHNIARKIIIFLKRKHVFH</sequence>
<feature type="transmembrane region" description="Helical" evidence="1">
    <location>
        <begin position="184"/>
        <end position="204"/>
    </location>
</feature>
<feature type="transmembrane region" description="Helical" evidence="1">
    <location>
        <begin position="152"/>
        <end position="172"/>
    </location>
</feature>
<feature type="transmembrane region" description="Helical" evidence="1">
    <location>
        <begin position="20"/>
        <end position="43"/>
    </location>
</feature>
<keyword evidence="1" id="KW-0812">Transmembrane</keyword>
<organism evidence="2 3">
    <name type="scientific">Coprococcus catus</name>
    <dbReference type="NCBI Taxonomy" id="116085"/>
    <lineage>
        <taxon>Bacteria</taxon>
        <taxon>Bacillati</taxon>
        <taxon>Bacillota</taxon>
        <taxon>Clostridia</taxon>
        <taxon>Lachnospirales</taxon>
        <taxon>Lachnospiraceae</taxon>
        <taxon>Coprococcus</taxon>
    </lineage>
</organism>
<keyword evidence="1" id="KW-0472">Membrane</keyword>
<evidence type="ECO:0000256" key="1">
    <source>
        <dbReference type="SAM" id="Phobius"/>
    </source>
</evidence>
<feature type="transmembrane region" description="Helical" evidence="1">
    <location>
        <begin position="63"/>
        <end position="81"/>
    </location>
</feature>
<feature type="transmembrane region" description="Helical" evidence="1">
    <location>
        <begin position="121"/>
        <end position="140"/>
    </location>
</feature>
<reference evidence="2 3" key="1">
    <citation type="submission" date="2018-08" db="EMBL/GenBank/DDBJ databases">
        <title>A genome reference for cultivated species of the human gut microbiota.</title>
        <authorList>
            <person name="Zou Y."/>
            <person name="Xue W."/>
            <person name="Luo G."/>
        </authorList>
    </citation>
    <scope>NUCLEOTIDE SEQUENCE [LARGE SCALE GENOMIC DNA]</scope>
    <source>
        <strain evidence="2 3">AF45-17</strain>
    </source>
</reference>
<evidence type="ECO:0008006" key="4">
    <source>
        <dbReference type="Google" id="ProtNLM"/>
    </source>
</evidence>
<feature type="transmembrane region" description="Helical" evidence="1">
    <location>
        <begin position="239"/>
        <end position="257"/>
    </location>
</feature>
<dbReference type="Proteomes" id="UP000260773">
    <property type="component" value="Unassembled WGS sequence"/>
</dbReference>
<dbReference type="AlphaFoldDB" id="A0A3E2TKI0"/>